<organism evidence="2 3">
    <name type="scientific">Tectimicrobiota bacterium</name>
    <dbReference type="NCBI Taxonomy" id="2528274"/>
    <lineage>
        <taxon>Bacteria</taxon>
        <taxon>Pseudomonadati</taxon>
        <taxon>Nitrospinota/Tectimicrobiota group</taxon>
        <taxon>Candidatus Tectimicrobiota</taxon>
    </lineage>
</organism>
<gene>
    <name evidence="2" type="ORF">HYZ11_00865</name>
</gene>
<evidence type="ECO:0000313" key="3">
    <source>
        <dbReference type="Proteomes" id="UP000782312"/>
    </source>
</evidence>
<dbReference type="AlphaFoldDB" id="A0A932HXB8"/>
<accession>A0A932HXB8</accession>
<evidence type="ECO:0000313" key="2">
    <source>
        <dbReference type="EMBL" id="MBI3126138.1"/>
    </source>
</evidence>
<proteinExistence type="predicted"/>
<dbReference type="Proteomes" id="UP000782312">
    <property type="component" value="Unassembled WGS sequence"/>
</dbReference>
<protein>
    <submittedName>
        <fullName evidence="2">Uncharacterized protein</fullName>
    </submittedName>
</protein>
<feature type="compositionally biased region" description="Basic and acidic residues" evidence="1">
    <location>
        <begin position="32"/>
        <end position="43"/>
    </location>
</feature>
<name>A0A932HXB8_UNCTE</name>
<sequence>MTKLKTRPIHEACFQNLQLLLKGQISFTEWQRRQEELESRLSPEPELPFIGESGGGPKTKAA</sequence>
<feature type="region of interest" description="Disordered" evidence="1">
    <location>
        <begin position="32"/>
        <end position="62"/>
    </location>
</feature>
<comment type="caution">
    <text evidence="2">The sequence shown here is derived from an EMBL/GenBank/DDBJ whole genome shotgun (WGS) entry which is preliminary data.</text>
</comment>
<feature type="compositionally biased region" description="Gly residues" evidence="1">
    <location>
        <begin position="52"/>
        <end position="62"/>
    </location>
</feature>
<dbReference type="EMBL" id="JACPUR010000001">
    <property type="protein sequence ID" value="MBI3126138.1"/>
    <property type="molecule type" value="Genomic_DNA"/>
</dbReference>
<reference evidence="2" key="1">
    <citation type="submission" date="2020-07" db="EMBL/GenBank/DDBJ databases">
        <title>Huge and variable diversity of episymbiotic CPR bacteria and DPANN archaea in groundwater ecosystems.</title>
        <authorList>
            <person name="He C.Y."/>
            <person name="Keren R."/>
            <person name="Whittaker M."/>
            <person name="Farag I.F."/>
            <person name="Doudna J."/>
            <person name="Cate J.H.D."/>
            <person name="Banfield J.F."/>
        </authorList>
    </citation>
    <scope>NUCLEOTIDE SEQUENCE</scope>
    <source>
        <strain evidence="2">NC_groundwater_763_Ag_S-0.2um_68_21</strain>
    </source>
</reference>
<evidence type="ECO:0000256" key="1">
    <source>
        <dbReference type="SAM" id="MobiDB-lite"/>
    </source>
</evidence>